<protein>
    <submittedName>
        <fullName evidence="1">Uncharacterized protein</fullName>
    </submittedName>
</protein>
<comment type="caution">
    <text evidence="1">The sequence shown here is derived from an EMBL/GenBank/DDBJ whole genome shotgun (WGS) entry which is preliminary data.</text>
</comment>
<proteinExistence type="predicted"/>
<dbReference type="EMBL" id="LAZR01000268">
    <property type="protein sequence ID" value="KKN78140.1"/>
    <property type="molecule type" value="Genomic_DNA"/>
</dbReference>
<reference evidence="1" key="1">
    <citation type="journal article" date="2015" name="Nature">
        <title>Complex archaea that bridge the gap between prokaryotes and eukaryotes.</title>
        <authorList>
            <person name="Spang A."/>
            <person name="Saw J.H."/>
            <person name="Jorgensen S.L."/>
            <person name="Zaremba-Niedzwiedzka K."/>
            <person name="Martijn J."/>
            <person name="Lind A.E."/>
            <person name="van Eijk R."/>
            <person name="Schleper C."/>
            <person name="Guy L."/>
            <person name="Ettema T.J."/>
        </authorList>
    </citation>
    <scope>NUCLEOTIDE SEQUENCE</scope>
</reference>
<name>A0A0F9TA71_9ZZZZ</name>
<sequence>MRSTVRTGIEYQSLIPGLVPEYEEREAARFGHYTWRDWLSLPYLDRVVGVAHYRMFHLIELHHNDAVITEQERRERQARASQG</sequence>
<evidence type="ECO:0000313" key="1">
    <source>
        <dbReference type="EMBL" id="KKN78140.1"/>
    </source>
</evidence>
<accession>A0A0F9TA71</accession>
<organism evidence="1">
    <name type="scientific">marine sediment metagenome</name>
    <dbReference type="NCBI Taxonomy" id="412755"/>
    <lineage>
        <taxon>unclassified sequences</taxon>
        <taxon>metagenomes</taxon>
        <taxon>ecological metagenomes</taxon>
    </lineage>
</organism>
<dbReference type="AlphaFoldDB" id="A0A0F9TA71"/>
<gene>
    <name evidence="1" type="ORF">LCGC14_0353670</name>
</gene>